<accession>A0A6A4PU49</accession>
<reference evidence="2" key="1">
    <citation type="journal article" date="2020" name="Nat. Commun.">
        <title>Genome sequence of the cluster root forming white lupin.</title>
        <authorList>
            <person name="Hufnagel B."/>
            <person name="Marques A."/>
            <person name="Soriano A."/>
            <person name="Marques L."/>
            <person name="Divol F."/>
            <person name="Doumas P."/>
            <person name="Sallet E."/>
            <person name="Mancinotti D."/>
            <person name="Carrere S."/>
            <person name="Marande W."/>
            <person name="Arribat S."/>
            <person name="Keller J."/>
            <person name="Huneau C."/>
            <person name="Blein T."/>
            <person name="Aime D."/>
            <person name="Laguerre M."/>
            <person name="Taylor J."/>
            <person name="Schubert V."/>
            <person name="Nelson M."/>
            <person name="Geu-Flores F."/>
            <person name="Crespi M."/>
            <person name="Gallardo-Guerrero K."/>
            <person name="Delaux P.-M."/>
            <person name="Salse J."/>
            <person name="Berges H."/>
            <person name="Guyot R."/>
            <person name="Gouzy J."/>
            <person name="Peret B."/>
        </authorList>
    </citation>
    <scope>NUCLEOTIDE SEQUENCE [LARGE SCALE GENOMIC DNA]</scope>
    <source>
        <strain evidence="2">cv. Amiga</strain>
    </source>
</reference>
<name>A0A6A4PU49_LUPAL</name>
<sequence length="68" mass="7789">MKVGSLTSDGSLLGDCNNVLWNSYDTTELYKSCLRDPHYYVKGEFIRVGSMTIENMLIHYLIAYVLVH</sequence>
<proteinExistence type="predicted"/>
<gene>
    <name evidence="1" type="ORF">Lalb_Chr10g0094921</name>
</gene>
<comment type="caution">
    <text evidence="1">The sequence shown here is derived from an EMBL/GenBank/DDBJ whole genome shotgun (WGS) entry which is preliminary data.</text>
</comment>
<evidence type="ECO:0000313" key="2">
    <source>
        <dbReference type="Proteomes" id="UP000447434"/>
    </source>
</evidence>
<organism evidence="1 2">
    <name type="scientific">Lupinus albus</name>
    <name type="common">White lupine</name>
    <name type="synonym">Lupinus termis</name>
    <dbReference type="NCBI Taxonomy" id="3870"/>
    <lineage>
        <taxon>Eukaryota</taxon>
        <taxon>Viridiplantae</taxon>
        <taxon>Streptophyta</taxon>
        <taxon>Embryophyta</taxon>
        <taxon>Tracheophyta</taxon>
        <taxon>Spermatophyta</taxon>
        <taxon>Magnoliopsida</taxon>
        <taxon>eudicotyledons</taxon>
        <taxon>Gunneridae</taxon>
        <taxon>Pentapetalae</taxon>
        <taxon>rosids</taxon>
        <taxon>fabids</taxon>
        <taxon>Fabales</taxon>
        <taxon>Fabaceae</taxon>
        <taxon>Papilionoideae</taxon>
        <taxon>50 kb inversion clade</taxon>
        <taxon>genistoids sensu lato</taxon>
        <taxon>core genistoids</taxon>
        <taxon>Genisteae</taxon>
        <taxon>Lupinus</taxon>
    </lineage>
</organism>
<dbReference type="Proteomes" id="UP000447434">
    <property type="component" value="Chromosome 10"/>
</dbReference>
<evidence type="ECO:0000313" key="1">
    <source>
        <dbReference type="EMBL" id="KAE9605211.1"/>
    </source>
</evidence>
<protein>
    <submittedName>
        <fullName evidence="1">Uncharacterized protein</fullName>
    </submittedName>
</protein>
<dbReference type="AlphaFoldDB" id="A0A6A4PU49"/>
<dbReference type="OrthoDB" id="1348817at2759"/>
<keyword evidence="2" id="KW-1185">Reference proteome</keyword>
<dbReference type="EMBL" id="WOCE01000010">
    <property type="protein sequence ID" value="KAE9605211.1"/>
    <property type="molecule type" value="Genomic_DNA"/>
</dbReference>